<evidence type="ECO:0000313" key="2">
    <source>
        <dbReference type="EnsemblPlants" id="KEH30272"/>
    </source>
</evidence>
<dbReference type="HOGENOM" id="CLU_2100499_0_0_1"/>
<organism evidence="1 3">
    <name type="scientific">Medicago truncatula</name>
    <name type="common">Barrel medic</name>
    <name type="synonym">Medicago tribuloides</name>
    <dbReference type="NCBI Taxonomy" id="3880"/>
    <lineage>
        <taxon>Eukaryota</taxon>
        <taxon>Viridiplantae</taxon>
        <taxon>Streptophyta</taxon>
        <taxon>Embryophyta</taxon>
        <taxon>Tracheophyta</taxon>
        <taxon>Spermatophyta</taxon>
        <taxon>Magnoliopsida</taxon>
        <taxon>eudicotyledons</taxon>
        <taxon>Gunneridae</taxon>
        <taxon>Pentapetalae</taxon>
        <taxon>rosids</taxon>
        <taxon>fabids</taxon>
        <taxon>Fabales</taxon>
        <taxon>Fabaceae</taxon>
        <taxon>Papilionoideae</taxon>
        <taxon>50 kb inversion clade</taxon>
        <taxon>NPAAA clade</taxon>
        <taxon>Hologalegina</taxon>
        <taxon>IRL clade</taxon>
        <taxon>Trifolieae</taxon>
        <taxon>Medicago</taxon>
    </lineage>
</organism>
<sequence length="116" mass="12601">MEQRPPPISSRTYSGDGGATVVRPSVSPHVAVLSAVFSSEAHVSQCLSTSCGGVRQLLCVRVSGFSICFLSWRWVEVMFARNIGGDVSVTKVTMDGSLMICYGFDESFVVLVSWWC</sequence>
<protein>
    <submittedName>
        <fullName evidence="1 2">Uncharacterized protein</fullName>
    </submittedName>
</protein>
<dbReference type="EnsemblPlants" id="KEH30272">
    <property type="protein sequence ID" value="KEH30272"/>
    <property type="gene ID" value="MTR_4g066160"/>
</dbReference>
<evidence type="ECO:0000313" key="1">
    <source>
        <dbReference type="EMBL" id="KEH30272.1"/>
    </source>
</evidence>
<reference evidence="1 3" key="2">
    <citation type="journal article" date="2014" name="BMC Genomics">
        <title>An improved genome release (version Mt4.0) for the model legume Medicago truncatula.</title>
        <authorList>
            <person name="Tang H."/>
            <person name="Krishnakumar V."/>
            <person name="Bidwell S."/>
            <person name="Rosen B."/>
            <person name="Chan A."/>
            <person name="Zhou S."/>
            <person name="Gentzbittel L."/>
            <person name="Childs K.L."/>
            <person name="Yandell M."/>
            <person name="Gundlach H."/>
            <person name="Mayer K.F."/>
            <person name="Schwartz D.C."/>
            <person name="Town C.D."/>
        </authorList>
    </citation>
    <scope>GENOME REANNOTATION</scope>
    <source>
        <strain evidence="1">A17</strain>
        <strain evidence="2 3">cv. Jemalong A17</strain>
    </source>
</reference>
<proteinExistence type="predicted"/>
<dbReference type="AlphaFoldDB" id="A0A072UKN0"/>
<name>A0A072UKN0_MEDTR</name>
<accession>A0A072UKN0</accession>
<dbReference type="Proteomes" id="UP000002051">
    <property type="component" value="Chromosome 4"/>
</dbReference>
<evidence type="ECO:0000313" key="3">
    <source>
        <dbReference type="Proteomes" id="UP000002051"/>
    </source>
</evidence>
<keyword evidence="3" id="KW-1185">Reference proteome</keyword>
<dbReference type="EMBL" id="CM001220">
    <property type="protein sequence ID" value="KEH30272.1"/>
    <property type="molecule type" value="Genomic_DNA"/>
</dbReference>
<reference evidence="2" key="3">
    <citation type="submission" date="2015-04" db="UniProtKB">
        <authorList>
            <consortium name="EnsemblPlants"/>
        </authorList>
    </citation>
    <scope>IDENTIFICATION</scope>
    <source>
        <strain evidence="2">cv. Jemalong A17</strain>
    </source>
</reference>
<gene>
    <name evidence="1" type="ordered locus">MTR_4g066160</name>
</gene>
<reference evidence="1 3" key="1">
    <citation type="journal article" date="2011" name="Nature">
        <title>The Medicago genome provides insight into the evolution of rhizobial symbioses.</title>
        <authorList>
            <person name="Young N.D."/>
            <person name="Debelle F."/>
            <person name="Oldroyd G.E."/>
            <person name="Geurts R."/>
            <person name="Cannon S.B."/>
            <person name="Udvardi M.K."/>
            <person name="Benedito V.A."/>
            <person name="Mayer K.F."/>
            <person name="Gouzy J."/>
            <person name="Schoof H."/>
            <person name="Van de Peer Y."/>
            <person name="Proost S."/>
            <person name="Cook D.R."/>
            <person name="Meyers B.C."/>
            <person name="Spannagl M."/>
            <person name="Cheung F."/>
            <person name="De Mita S."/>
            <person name="Krishnakumar V."/>
            <person name="Gundlach H."/>
            <person name="Zhou S."/>
            <person name="Mudge J."/>
            <person name="Bharti A.K."/>
            <person name="Murray J.D."/>
            <person name="Naoumkina M.A."/>
            <person name="Rosen B."/>
            <person name="Silverstein K.A."/>
            <person name="Tang H."/>
            <person name="Rombauts S."/>
            <person name="Zhao P.X."/>
            <person name="Zhou P."/>
            <person name="Barbe V."/>
            <person name="Bardou P."/>
            <person name="Bechner M."/>
            <person name="Bellec A."/>
            <person name="Berger A."/>
            <person name="Berges H."/>
            <person name="Bidwell S."/>
            <person name="Bisseling T."/>
            <person name="Choisne N."/>
            <person name="Couloux A."/>
            <person name="Denny R."/>
            <person name="Deshpande S."/>
            <person name="Dai X."/>
            <person name="Doyle J.J."/>
            <person name="Dudez A.M."/>
            <person name="Farmer A.D."/>
            <person name="Fouteau S."/>
            <person name="Franken C."/>
            <person name="Gibelin C."/>
            <person name="Gish J."/>
            <person name="Goldstein S."/>
            <person name="Gonzalez A.J."/>
            <person name="Green P.J."/>
            <person name="Hallab A."/>
            <person name="Hartog M."/>
            <person name="Hua A."/>
            <person name="Humphray S.J."/>
            <person name="Jeong D.H."/>
            <person name="Jing Y."/>
            <person name="Jocker A."/>
            <person name="Kenton S.M."/>
            <person name="Kim D.J."/>
            <person name="Klee K."/>
            <person name="Lai H."/>
            <person name="Lang C."/>
            <person name="Lin S."/>
            <person name="Macmil S.L."/>
            <person name="Magdelenat G."/>
            <person name="Matthews L."/>
            <person name="McCorrison J."/>
            <person name="Monaghan E.L."/>
            <person name="Mun J.H."/>
            <person name="Najar F.Z."/>
            <person name="Nicholson C."/>
            <person name="Noirot C."/>
            <person name="O'Bleness M."/>
            <person name="Paule C.R."/>
            <person name="Poulain J."/>
            <person name="Prion F."/>
            <person name="Qin B."/>
            <person name="Qu C."/>
            <person name="Retzel E.F."/>
            <person name="Riddle C."/>
            <person name="Sallet E."/>
            <person name="Samain S."/>
            <person name="Samson N."/>
            <person name="Sanders I."/>
            <person name="Saurat O."/>
            <person name="Scarpelli C."/>
            <person name="Schiex T."/>
            <person name="Segurens B."/>
            <person name="Severin A.J."/>
            <person name="Sherrier D.J."/>
            <person name="Shi R."/>
            <person name="Sims S."/>
            <person name="Singer S.R."/>
            <person name="Sinharoy S."/>
            <person name="Sterck L."/>
            <person name="Viollet A."/>
            <person name="Wang B.B."/>
            <person name="Wang K."/>
            <person name="Wang M."/>
            <person name="Wang X."/>
            <person name="Warfsmann J."/>
            <person name="Weissenbach J."/>
            <person name="White D.D."/>
            <person name="White J.D."/>
            <person name="Wiley G.B."/>
            <person name="Wincker P."/>
            <person name="Xing Y."/>
            <person name="Yang L."/>
            <person name="Yao Z."/>
            <person name="Ying F."/>
            <person name="Zhai J."/>
            <person name="Zhou L."/>
            <person name="Zuber A."/>
            <person name="Denarie J."/>
            <person name="Dixon R.A."/>
            <person name="May G.D."/>
            <person name="Schwartz D.C."/>
            <person name="Rogers J."/>
            <person name="Quetier F."/>
            <person name="Town C.D."/>
            <person name="Roe B.A."/>
        </authorList>
    </citation>
    <scope>NUCLEOTIDE SEQUENCE [LARGE SCALE GENOMIC DNA]</scope>
    <source>
        <strain evidence="1">A17</strain>
        <strain evidence="2 3">cv. Jemalong A17</strain>
    </source>
</reference>